<dbReference type="WBParaSite" id="MhA1_Contig389.frz3.gene12">
    <property type="protein sequence ID" value="MhA1_Contig389.frz3.gene12"/>
    <property type="gene ID" value="MhA1_Contig389.frz3.gene12"/>
</dbReference>
<dbReference type="InterPro" id="IPR000477">
    <property type="entry name" value="RT_dom"/>
</dbReference>
<organism evidence="3 4">
    <name type="scientific">Meloidogyne hapla</name>
    <name type="common">Root-knot nematode worm</name>
    <dbReference type="NCBI Taxonomy" id="6305"/>
    <lineage>
        <taxon>Eukaryota</taxon>
        <taxon>Metazoa</taxon>
        <taxon>Ecdysozoa</taxon>
        <taxon>Nematoda</taxon>
        <taxon>Chromadorea</taxon>
        <taxon>Rhabditida</taxon>
        <taxon>Tylenchina</taxon>
        <taxon>Tylenchomorpha</taxon>
        <taxon>Tylenchoidea</taxon>
        <taxon>Meloidogynidae</taxon>
        <taxon>Meloidogyninae</taxon>
        <taxon>Meloidogyne</taxon>
    </lineage>
</organism>
<dbReference type="SUPFAM" id="SSF56672">
    <property type="entry name" value="DNA/RNA polymerases"/>
    <property type="match status" value="1"/>
</dbReference>
<dbReference type="PROSITE" id="PS50878">
    <property type="entry name" value="RT_POL"/>
    <property type="match status" value="1"/>
</dbReference>
<sequence>MGSGRPKRQRDKALDDSDSESDMALSTAQIEQISRNVVQLLTPIIETTIKTLFQQFQQEFNTIKPPPTHEQTTSQWGCPPNLMPPKIRQAASTIEKLQQPKFDDNLKALYEKKSYYAVIERLPEIENEKEDISAIEKNVFEVVNNKDFKEEKKFEVKRHGIKKSQHNSNYHRIIKVHFTTPTAASSFINQYRLIHRPKFGQRTPFARRDLTPPELQLQNYLKRQVKEINDEHGIGTACYQATMNNNSHTLDLILENKQLLDNYKIINDWVVSDHKPIVFELAFPLEKVPSEEKRKVILFKKGKYKAINWYLAQYDWVNLFYNKNPSEMTEILNSIINYIVQNFIPSKNFGEKVPLKYPKEIRETIKHKALAWKQFKLGKISKDNYKSKEINCKLQIKKYRNNYLSKKIGTGHIGEIYKLMKRNKLNSNGIPILKETEESNPIISDIDKAIKFKSIFEEVFSGGKNYNQSNLENCAENQEVIYEPYIIEKLLKKLPNKLSHSPELINQYFLKKCATPLALPLSIIFTKTFNTGIVPEIWKTAHIRPIYKKKGSINDPKNYRPIALTSPICRVFERLLANNIIEHLTKNELIADEQFGFLPRRSCTLQILSSMQDWYKSLDNKIGTDVIYFDFEKAFDKVDHEILIAKLSEHKIDRLTIRWIANFLSNRSHIVKIGDYYSEPFFPKTGVPQGTVLGPLLFLIYINDLPKFIPKNIRVKLYADDFKFYSEIKSEKDCIELQGAINKALNWAQKNKLKFSISKVKILKIYSKIKFNYEIDGETIEEVNNIRDLGIYIDNKLKFDQHIAKITKAAFIRTNNILRILPTTLPLATYVKAFKTYVRPIIEYSTESFNPKLEYLNKQLEKPQRSFTRKVLRYKYKYQKIGYTERLKRCKLIPASTRRMRTDLITTFKIIMGHYKINSELIFSKPNRQNPRLHKYQLYKKQTKNNHFFSHRVIDKWNKIPKNQIEKTNSIITFKKSN</sequence>
<accession>A0A1I8BNX8</accession>
<reference evidence="4" key="1">
    <citation type="submission" date="2016-11" db="UniProtKB">
        <authorList>
            <consortium name="WormBaseParasite"/>
        </authorList>
    </citation>
    <scope>IDENTIFICATION</scope>
</reference>
<feature type="region of interest" description="Disordered" evidence="1">
    <location>
        <begin position="1"/>
        <end position="25"/>
    </location>
</feature>
<protein>
    <submittedName>
        <fullName evidence="4">Reverse transcriptase domain-containing protein</fullName>
    </submittedName>
</protein>
<dbReference type="PANTHER" id="PTHR33332">
    <property type="entry name" value="REVERSE TRANSCRIPTASE DOMAIN-CONTAINING PROTEIN"/>
    <property type="match status" value="1"/>
</dbReference>
<evidence type="ECO:0000259" key="2">
    <source>
        <dbReference type="PROSITE" id="PS50878"/>
    </source>
</evidence>
<evidence type="ECO:0000256" key="1">
    <source>
        <dbReference type="SAM" id="MobiDB-lite"/>
    </source>
</evidence>
<dbReference type="Pfam" id="PF00078">
    <property type="entry name" value="RVT_1"/>
    <property type="match status" value="1"/>
</dbReference>
<name>A0A1I8BNX8_MELHA</name>
<dbReference type="InterPro" id="IPR043502">
    <property type="entry name" value="DNA/RNA_pol_sf"/>
</dbReference>
<dbReference type="Proteomes" id="UP000095281">
    <property type="component" value="Unplaced"/>
</dbReference>
<keyword evidence="3" id="KW-1185">Reference proteome</keyword>
<feature type="domain" description="Reverse transcriptase" evidence="2">
    <location>
        <begin position="527"/>
        <end position="780"/>
    </location>
</feature>
<evidence type="ECO:0000313" key="4">
    <source>
        <dbReference type="WBParaSite" id="MhA1_Contig389.frz3.gene12"/>
    </source>
</evidence>
<proteinExistence type="predicted"/>
<dbReference type="PRINTS" id="PR01345">
    <property type="entry name" value="CERVTRCPTASE"/>
</dbReference>
<feature type="compositionally biased region" description="Basic residues" evidence="1">
    <location>
        <begin position="1"/>
        <end position="10"/>
    </location>
</feature>
<dbReference type="OMA" id="LTIRWIA"/>
<dbReference type="AlphaFoldDB" id="A0A1I8BNX8"/>
<dbReference type="CDD" id="cd01650">
    <property type="entry name" value="RT_nLTR_like"/>
    <property type="match status" value="1"/>
</dbReference>
<evidence type="ECO:0000313" key="3">
    <source>
        <dbReference type="Proteomes" id="UP000095281"/>
    </source>
</evidence>